<accession>A0ACC2DKI7</accession>
<dbReference type="Proteomes" id="UP001162992">
    <property type="component" value="Chromosome 5"/>
</dbReference>
<protein>
    <submittedName>
        <fullName evidence="1">Uncharacterized protein</fullName>
    </submittedName>
</protein>
<reference evidence="2" key="1">
    <citation type="journal article" date="2024" name="Proc. Natl. Acad. Sci. U.S.A.">
        <title>Extraordinary preservation of gene collinearity over three hundred million years revealed in homosporous lycophytes.</title>
        <authorList>
            <person name="Li C."/>
            <person name="Wickell D."/>
            <person name="Kuo L.Y."/>
            <person name="Chen X."/>
            <person name="Nie B."/>
            <person name="Liao X."/>
            <person name="Peng D."/>
            <person name="Ji J."/>
            <person name="Jenkins J."/>
            <person name="Williams M."/>
            <person name="Shu S."/>
            <person name="Plott C."/>
            <person name="Barry K."/>
            <person name="Rajasekar S."/>
            <person name="Grimwood J."/>
            <person name="Han X."/>
            <person name="Sun S."/>
            <person name="Hou Z."/>
            <person name="He W."/>
            <person name="Dai G."/>
            <person name="Sun C."/>
            <person name="Schmutz J."/>
            <person name="Leebens-Mack J.H."/>
            <person name="Li F.W."/>
            <person name="Wang L."/>
        </authorList>
    </citation>
    <scope>NUCLEOTIDE SEQUENCE [LARGE SCALE GENOMIC DNA]</scope>
    <source>
        <strain evidence="2">cv. PW_Plant_1</strain>
    </source>
</reference>
<keyword evidence="2" id="KW-1185">Reference proteome</keyword>
<evidence type="ECO:0000313" key="1">
    <source>
        <dbReference type="EMBL" id="KAJ7554748.1"/>
    </source>
</evidence>
<sequence length="238" mass="26481">MSSASTTAISRGVPRSAHTEPPNDTRSNRSERSTGKGRRRRAAAEQRRIEQQRWGQYVGDDESEDFAVAPAPVNRRRSCRSSRRRNSGQEALDDFMNGNLFDDLTDHDITVTEESSLDIALALALSLSDSSSASPESSREFTTIDLSYENLVLLEDVKIVAPLLIVNSMQELLFEGTENQPPSEDDSSGVCVVCQSEYLMAEKLILLPCCHNFHHACGTEWLLNYSKLCPVCKHDVTE</sequence>
<evidence type="ECO:0000313" key="2">
    <source>
        <dbReference type="Proteomes" id="UP001162992"/>
    </source>
</evidence>
<dbReference type="EMBL" id="CM055096">
    <property type="protein sequence ID" value="KAJ7554748.1"/>
    <property type="molecule type" value="Genomic_DNA"/>
</dbReference>
<organism evidence="1 2">
    <name type="scientific">Diphasiastrum complanatum</name>
    <name type="common">Issler's clubmoss</name>
    <name type="synonym">Lycopodium complanatum</name>
    <dbReference type="NCBI Taxonomy" id="34168"/>
    <lineage>
        <taxon>Eukaryota</taxon>
        <taxon>Viridiplantae</taxon>
        <taxon>Streptophyta</taxon>
        <taxon>Embryophyta</taxon>
        <taxon>Tracheophyta</taxon>
        <taxon>Lycopodiopsida</taxon>
        <taxon>Lycopodiales</taxon>
        <taxon>Lycopodiaceae</taxon>
        <taxon>Lycopodioideae</taxon>
        <taxon>Diphasiastrum</taxon>
    </lineage>
</organism>
<name>A0ACC2DKI7_DIPCM</name>
<comment type="caution">
    <text evidence="1">The sequence shown here is derived from an EMBL/GenBank/DDBJ whole genome shotgun (WGS) entry which is preliminary data.</text>
</comment>
<gene>
    <name evidence="1" type="ORF">O6H91_05G007500</name>
</gene>
<proteinExistence type="predicted"/>